<dbReference type="Proteomes" id="UP001227268">
    <property type="component" value="Unassembled WGS sequence"/>
</dbReference>
<name>A0ACC2VFC7_9TREE</name>
<gene>
    <name evidence="1" type="ORF">QFC21_004931</name>
</gene>
<accession>A0ACC2VFC7</accession>
<keyword evidence="2" id="KW-1185">Reference proteome</keyword>
<protein>
    <submittedName>
        <fullName evidence="1">Uncharacterized protein</fullName>
    </submittedName>
</protein>
<comment type="caution">
    <text evidence="1">The sequence shown here is derived from an EMBL/GenBank/DDBJ whole genome shotgun (WGS) entry which is preliminary data.</text>
</comment>
<dbReference type="EMBL" id="JASBWT010000017">
    <property type="protein sequence ID" value="KAJ9097262.1"/>
    <property type="molecule type" value="Genomic_DNA"/>
</dbReference>
<evidence type="ECO:0000313" key="2">
    <source>
        <dbReference type="Proteomes" id="UP001227268"/>
    </source>
</evidence>
<evidence type="ECO:0000313" key="1">
    <source>
        <dbReference type="EMBL" id="KAJ9097262.1"/>
    </source>
</evidence>
<reference evidence="1" key="1">
    <citation type="submission" date="2023-04" db="EMBL/GenBank/DDBJ databases">
        <title>Draft Genome sequencing of Naganishia species isolated from polar environments using Oxford Nanopore Technology.</title>
        <authorList>
            <person name="Leo P."/>
            <person name="Venkateswaran K."/>
        </authorList>
    </citation>
    <scope>NUCLEOTIDE SEQUENCE</scope>
    <source>
        <strain evidence="1">MNA-CCFEE 5423</strain>
    </source>
</reference>
<organism evidence="1 2">
    <name type="scientific">Naganishia friedmannii</name>
    <dbReference type="NCBI Taxonomy" id="89922"/>
    <lineage>
        <taxon>Eukaryota</taxon>
        <taxon>Fungi</taxon>
        <taxon>Dikarya</taxon>
        <taxon>Basidiomycota</taxon>
        <taxon>Agaricomycotina</taxon>
        <taxon>Tremellomycetes</taxon>
        <taxon>Filobasidiales</taxon>
        <taxon>Filobasidiaceae</taxon>
        <taxon>Naganishia</taxon>
    </lineage>
</organism>
<sequence length="275" mass="30126">MVQWQPQRAKRLRMLQEKKLALAKQYVAPDLVTKGRIETAKLRVESLIQDDIQVELLELIELYTETLIARFALLEQSKEEPDGSVADAVTALIYAAPHTELKELHIMREMLMHKFGRNYAVAVIANDPPVVPPRIVSKVSLYVPPQPLVDAYLEEIARGYGLAWRAPVIASPVVEGKESTGEAAGEKDGEDSDDDGPGGGVGVKEGDGKSTATPAAIAQPAEAPAKISKIVTEDDQARELLQKVSSAEASRKVVKHQELDEYDALAARFEALKKR</sequence>
<proteinExistence type="predicted"/>